<dbReference type="RefSeq" id="WP_089329777.1">
    <property type="nucleotide sequence ID" value="NZ_FZOR01000041.1"/>
</dbReference>
<sequence>MVSAGGADVAVGPDGTVIVAAAGDDLATSGVRNRDTFALVGPMPGELAARFLGGWSTEPWLRSGSESQPIHLFVRVREGALYLGTVEHSQSGWGTAPYTLEDCMLRLDPPLDVDVLDQVRPPSPTPGALPGLEWLDHLDRDRTTALRMFIKSWYPAPAEESAPAAAGEVPPALAEFYRLAHGRPHILGRQNFIRPSTDLHFDEDGLLVFGHENQGAFYWALDPAGDDPAVWTIEPPTPRQAEHERLSGFLVQFSLHEALISAPYIATTEPIPRPLADLLTDTMRRVPLNAWLWSQYETSFYVAPGLIARVSDQGDGHCGVWVGAVHRSLLRPLAHLGVPWRSFDG</sequence>
<organism evidence="1 2">
    <name type="scientific">Actinomadura meyerae</name>
    <dbReference type="NCBI Taxonomy" id="240840"/>
    <lineage>
        <taxon>Bacteria</taxon>
        <taxon>Bacillati</taxon>
        <taxon>Actinomycetota</taxon>
        <taxon>Actinomycetes</taxon>
        <taxon>Streptosporangiales</taxon>
        <taxon>Thermomonosporaceae</taxon>
        <taxon>Actinomadura</taxon>
    </lineage>
</organism>
<gene>
    <name evidence="1" type="ORF">SAMN05443665_10418</name>
</gene>
<dbReference type="OrthoDB" id="3526086at2"/>
<dbReference type="EMBL" id="FZOR01000041">
    <property type="protein sequence ID" value="SNT53928.1"/>
    <property type="molecule type" value="Genomic_DNA"/>
</dbReference>
<protein>
    <submittedName>
        <fullName evidence="1">Uncharacterized protein</fullName>
    </submittedName>
</protein>
<evidence type="ECO:0000313" key="2">
    <source>
        <dbReference type="Proteomes" id="UP000198318"/>
    </source>
</evidence>
<keyword evidence="2" id="KW-1185">Reference proteome</keyword>
<dbReference type="AlphaFoldDB" id="A0A239NHX2"/>
<proteinExistence type="predicted"/>
<evidence type="ECO:0000313" key="1">
    <source>
        <dbReference type="EMBL" id="SNT53928.1"/>
    </source>
</evidence>
<dbReference type="Proteomes" id="UP000198318">
    <property type="component" value="Unassembled WGS sequence"/>
</dbReference>
<accession>A0A239NHX2</accession>
<name>A0A239NHX2_9ACTN</name>
<reference evidence="1 2" key="1">
    <citation type="submission" date="2017-06" db="EMBL/GenBank/DDBJ databases">
        <authorList>
            <person name="Kim H.J."/>
            <person name="Triplett B.A."/>
        </authorList>
    </citation>
    <scope>NUCLEOTIDE SEQUENCE [LARGE SCALE GENOMIC DNA]</scope>
    <source>
        <strain evidence="1 2">DSM 44715</strain>
    </source>
</reference>